<sequence length="231" mass="26375">MMRQRKYLKPISSFFIRDGEPLYPKDKDQNEMYPVVNNKETPIAQGYAYAYAKDASGKSKYPLDTNGNEIALSKIGVGGWHYAKDENGNALPKNKSERNSVGDYIRNKDGTVKFPLNREGDPAMIRINTQMTRDGKVIFPLDAYGNESYIKDDAIGASDVIYMDDVVLDRYAKKNTGEEIYPIQLSNQAPKRYREVILNEYAKTDLQEAKYPLDEYGNEYTIDSMEIAEMK</sequence>
<evidence type="ECO:0000313" key="2">
    <source>
        <dbReference type="Proteomes" id="UP000886998"/>
    </source>
</evidence>
<reference evidence="1" key="1">
    <citation type="submission" date="2020-08" db="EMBL/GenBank/DDBJ databases">
        <title>Multicomponent nature underlies the extraordinary mechanical properties of spider dragline silk.</title>
        <authorList>
            <person name="Kono N."/>
            <person name="Nakamura H."/>
            <person name="Mori M."/>
            <person name="Yoshida Y."/>
            <person name="Ohtoshi R."/>
            <person name="Malay A.D."/>
            <person name="Moran D.A.P."/>
            <person name="Tomita M."/>
            <person name="Numata K."/>
            <person name="Arakawa K."/>
        </authorList>
    </citation>
    <scope>NUCLEOTIDE SEQUENCE</scope>
</reference>
<gene>
    <name evidence="1" type="ORF">TNIN_373131</name>
</gene>
<keyword evidence="2" id="KW-1185">Reference proteome</keyword>
<comment type="caution">
    <text evidence="1">The sequence shown here is derived from an EMBL/GenBank/DDBJ whole genome shotgun (WGS) entry which is preliminary data.</text>
</comment>
<evidence type="ECO:0000313" key="1">
    <source>
        <dbReference type="EMBL" id="GFY68149.1"/>
    </source>
</evidence>
<accession>A0A8X7CDU5</accession>
<proteinExistence type="predicted"/>
<dbReference type="Proteomes" id="UP000886998">
    <property type="component" value="Unassembled WGS sequence"/>
</dbReference>
<name>A0A8X7CDU5_9ARAC</name>
<dbReference type="AlphaFoldDB" id="A0A8X7CDU5"/>
<dbReference type="OrthoDB" id="6429842at2759"/>
<protein>
    <submittedName>
        <fullName evidence="1">Uncharacterized protein</fullName>
    </submittedName>
</protein>
<organism evidence="1 2">
    <name type="scientific">Trichonephila inaurata madagascariensis</name>
    <dbReference type="NCBI Taxonomy" id="2747483"/>
    <lineage>
        <taxon>Eukaryota</taxon>
        <taxon>Metazoa</taxon>
        <taxon>Ecdysozoa</taxon>
        <taxon>Arthropoda</taxon>
        <taxon>Chelicerata</taxon>
        <taxon>Arachnida</taxon>
        <taxon>Araneae</taxon>
        <taxon>Araneomorphae</taxon>
        <taxon>Entelegynae</taxon>
        <taxon>Araneoidea</taxon>
        <taxon>Nephilidae</taxon>
        <taxon>Trichonephila</taxon>
        <taxon>Trichonephila inaurata</taxon>
    </lineage>
</organism>
<dbReference type="EMBL" id="BMAV01016900">
    <property type="protein sequence ID" value="GFY68149.1"/>
    <property type="molecule type" value="Genomic_DNA"/>
</dbReference>